<dbReference type="AlphaFoldDB" id="D8MQ83"/>
<keyword evidence="1" id="KW-1133">Transmembrane helix</keyword>
<organism evidence="3">
    <name type="scientific">Erwinia billingiae (strain Eb661)</name>
    <dbReference type="NCBI Taxonomy" id="634500"/>
    <lineage>
        <taxon>Bacteria</taxon>
        <taxon>Pseudomonadati</taxon>
        <taxon>Pseudomonadota</taxon>
        <taxon>Gammaproteobacteria</taxon>
        <taxon>Enterobacterales</taxon>
        <taxon>Erwiniaceae</taxon>
        <taxon>Erwinia</taxon>
    </lineage>
</organism>
<feature type="transmembrane region" description="Helical" evidence="1">
    <location>
        <begin position="39"/>
        <end position="56"/>
    </location>
</feature>
<protein>
    <recommendedName>
        <fullName evidence="4">Inner membrane protein</fullName>
    </recommendedName>
</protein>
<evidence type="ECO:0000313" key="3">
    <source>
        <dbReference type="Proteomes" id="UP000008793"/>
    </source>
</evidence>
<keyword evidence="3" id="KW-1185">Reference proteome</keyword>
<dbReference type="Pfam" id="PF11045">
    <property type="entry name" value="YbjM"/>
    <property type="match status" value="1"/>
</dbReference>
<dbReference type="HOGENOM" id="CLU_140365_0_0_6"/>
<keyword evidence="1" id="KW-0812">Transmembrane</keyword>
<feature type="transmembrane region" description="Helical" evidence="1">
    <location>
        <begin position="62"/>
        <end position="82"/>
    </location>
</feature>
<accession>D8MQ83</accession>
<name>D8MQ83_ERWBE</name>
<gene>
    <name evidence="2" type="ordered locus">EbC_14590</name>
</gene>
<feature type="transmembrane region" description="Helical" evidence="1">
    <location>
        <begin position="6"/>
        <end position="27"/>
    </location>
</feature>
<dbReference type="KEGG" id="ebi:EbC_14590"/>
<dbReference type="InterPro" id="IPR020368">
    <property type="entry name" value="Uncharacterised_YbjM"/>
</dbReference>
<feature type="transmembrane region" description="Helical" evidence="1">
    <location>
        <begin position="94"/>
        <end position="113"/>
    </location>
</feature>
<dbReference type="Proteomes" id="UP000008793">
    <property type="component" value="Chromosome"/>
</dbReference>
<dbReference type="eggNOG" id="ENOG5031BJ4">
    <property type="taxonomic scope" value="Bacteria"/>
</dbReference>
<reference evidence="2 3" key="1">
    <citation type="journal article" date="2010" name="BMC Genomics">
        <title>Genome comparison of the epiphytic bacteria Erwinia billingiae and E. tasmaniensis with the pear pathogen E. pyrifoliae.</title>
        <authorList>
            <person name="Kube M."/>
            <person name="Migdoll A.M."/>
            <person name="Gehring I."/>
            <person name="Heitmann K."/>
            <person name="Mayer Y."/>
            <person name="Kuhl H."/>
            <person name="Knaust F."/>
            <person name="Geider K."/>
            <person name="Reinhardt R."/>
        </authorList>
    </citation>
    <scope>NUCLEOTIDE SEQUENCE [LARGE SCALE GENOMIC DNA]</scope>
    <source>
        <strain evidence="2 3">Eb661</strain>
    </source>
</reference>
<evidence type="ECO:0008006" key="4">
    <source>
        <dbReference type="Google" id="ProtNLM"/>
    </source>
</evidence>
<evidence type="ECO:0000256" key="1">
    <source>
        <dbReference type="SAM" id="Phobius"/>
    </source>
</evidence>
<keyword evidence="1" id="KW-0472">Membrane</keyword>
<evidence type="ECO:0000313" key="2">
    <source>
        <dbReference type="EMBL" id="CAX58990.1"/>
    </source>
</evidence>
<dbReference type="GO" id="GO:0016020">
    <property type="term" value="C:membrane"/>
    <property type="evidence" value="ECO:0007669"/>
    <property type="project" value="InterPro"/>
</dbReference>
<proteinExistence type="predicted"/>
<dbReference type="EMBL" id="FP236843">
    <property type="protein sequence ID" value="CAX58990.1"/>
    <property type="molecule type" value="Genomic_DNA"/>
</dbReference>
<sequence>MVFKGMSWTGVIACFVLYCLVFVAVRYEMSVDSIIQEKPRLGLLMFALPGAIAALTSKEAPLTVALAGALLATPVFWLILHFSLAAASPVLQELAFITSAIFWCGSGALLVMLSRTLLGDEDHTRH</sequence>